<keyword evidence="2" id="KW-1185">Reference proteome</keyword>
<gene>
    <name evidence="1" type="ORF">TorRG33x02_056710</name>
</gene>
<protein>
    <submittedName>
        <fullName evidence="1">Uncharacterized protein</fullName>
    </submittedName>
</protein>
<evidence type="ECO:0000313" key="2">
    <source>
        <dbReference type="Proteomes" id="UP000237000"/>
    </source>
</evidence>
<accession>A0A2P5FKX0</accession>
<proteinExistence type="predicted"/>
<organism evidence="1 2">
    <name type="scientific">Trema orientale</name>
    <name type="common">Charcoal tree</name>
    <name type="synonym">Celtis orientalis</name>
    <dbReference type="NCBI Taxonomy" id="63057"/>
    <lineage>
        <taxon>Eukaryota</taxon>
        <taxon>Viridiplantae</taxon>
        <taxon>Streptophyta</taxon>
        <taxon>Embryophyta</taxon>
        <taxon>Tracheophyta</taxon>
        <taxon>Spermatophyta</taxon>
        <taxon>Magnoliopsida</taxon>
        <taxon>eudicotyledons</taxon>
        <taxon>Gunneridae</taxon>
        <taxon>Pentapetalae</taxon>
        <taxon>rosids</taxon>
        <taxon>fabids</taxon>
        <taxon>Rosales</taxon>
        <taxon>Cannabaceae</taxon>
        <taxon>Trema</taxon>
    </lineage>
</organism>
<reference evidence="2" key="1">
    <citation type="submission" date="2016-06" db="EMBL/GenBank/DDBJ databases">
        <title>Parallel loss of symbiosis genes in relatives of nitrogen-fixing non-legume Parasponia.</title>
        <authorList>
            <person name="Van Velzen R."/>
            <person name="Holmer R."/>
            <person name="Bu F."/>
            <person name="Rutten L."/>
            <person name="Van Zeijl A."/>
            <person name="Liu W."/>
            <person name="Santuari L."/>
            <person name="Cao Q."/>
            <person name="Sharma T."/>
            <person name="Shen D."/>
            <person name="Roswanjaya Y."/>
            <person name="Wardhani T."/>
            <person name="Kalhor M.S."/>
            <person name="Jansen J."/>
            <person name="Van den Hoogen J."/>
            <person name="Gungor B."/>
            <person name="Hartog M."/>
            <person name="Hontelez J."/>
            <person name="Verver J."/>
            <person name="Yang W.-C."/>
            <person name="Schijlen E."/>
            <person name="Repin R."/>
            <person name="Schilthuizen M."/>
            <person name="Schranz E."/>
            <person name="Heidstra R."/>
            <person name="Miyata K."/>
            <person name="Fedorova E."/>
            <person name="Kohlen W."/>
            <person name="Bisseling T."/>
            <person name="Smit S."/>
            <person name="Geurts R."/>
        </authorList>
    </citation>
    <scope>NUCLEOTIDE SEQUENCE [LARGE SCALE GENOMIC DNA]</scope>
    <source>
        <strain evidence="2">cv. RG33-2</strain>
    </source>
</reference>
<evidence type="ECO:0000313" key="1">
    <source>
        <dbReference type="EMBL" id="PON98437.1"/>
    </source>
</evidence>
<dbReference type="OrthoDB" id="1679667at2759"/>
<sequence>MDLCLDADKAILPVWLGFGEAFKHVIQRIGGRYESLLSLMGWSGD</sequence>
<dbReference type="Proteomes" id="UP000237000">
    <property type="component" value="Unassembled WGS sequence"/>
</dbReference>
<dbReference type="AlphaFoldDB" id="A0A2P5FKX0"/>
<dbReference type="EMBL" id="JXTC01000024">
    <property type="protein sequence ID" value="PON98437.1"/>
    <property type="molecule type" value="Genomic_DNA"/>
</dbReference>
<dbReference type="InParanoid" id="A0A2P5FKX0"/>
<name>A0A2P5FKX0_TREOI</name>
<comment type="caution">
    <text evidence="1">The sequence shown here is derived from an EMBL/GenBank/DDBJ whole genome shotgun (WGS) entry which is preliminary data.</text>
</comment>